<keyword evidence="4" id="KW-1185">Reference proteome</keyword>
<proteinExistence type="inferred from homology"/>
<evidence type="ECO:0000313" key="3">
    <source>
        <dbReference type="EMBL" id="CAL5228932.1"/>
    </source>
</evidence>
<organism evidence="3 4">
    <name type="scientific">Coccomyxa viridis</name>
    <dbReference type="NCBI Taxonomy" id="1274662"/>
    <lineage>
        <taxon>Eukaryota</taxon>
        <taxon>Viridiplantae</taxon>
        <taxon>Chlorophyta</taxon>
        <taxon>core chlorophytes</taxon>
        <taxon>Trebouxiophyceae</taxon>
        <taxon>Trebouxiophyceae incertae sedis</taxon>
        <taxon>Coccomyxaceae</taxon>
        <taxon>Coccomyxa</taxon>
    </lineage>
</organism>
<feature type="region of interest" description="Disordered" evidence="2">
    <location>
        <begin position="57"/>
        <end position="92"/>
    </location>
</feature>
<dbReference type="InterPro" id="IPR008802">
    <property type="entry name" value="REF"/>
</dbReference>
<evidence type="ECO:0000256" key="2">
    <source>
        <dbReference type="SAM" id="MobiDB-lite"/>
    </source>
</evidence>
<evidence type="ECO:0000256" key="1">
    <source>
        <dbReference type="ARBA" id="ARBA00009737"/>
    </source>
</evidence>
<protein>
    <submittedName>
        <fullName evidence="3">G12161 protein</fullName>
    </submittedName>
</protein>
<reference evidence="3 4" key="1">
    <citation type="submission" date="2024-06" db="EMBL/GenBank/DDBJ databases">
        <authorList>
            <person name="Kraege A."/>
            <person name="Thomma B."/>
        </authorList>
    </citation>
    <scope>NUCLEOTIDE SEQUENCE [LARGE SCALE GENOMIC DNA]</scope>
</reference>
<evidence type="ECO:0000313" key="4">
    <source>
        <dbReference type="Proteomes" id="UP001497392"/>
    </source>
</evidence>
<accession>A0ABP1GCA6</accession>
<name>A0ABP1GCA6_9CHLO</name>
<gene>
    <name evidence="3" type="primary">g12161</name>
    <name evidence="3" type="ORF">VP750_LOCUS10838</name>
</gene>
<comment type="caution">
    <text evidence="3">The sequence shown here is derived from an EMBL/GenBank/DDBJ whole genome shotgun (WGS) entry which is preliminary data.</text>
</comment>
<dbReference type="Proteomes" id="UP001497392">
    <property type="component" value="Unassembled WGS sequence"/>
</dbReference>
<comment type="similarity">
    <text evidence="1">Belongs to the REF/SRPP family.</text>
</comment>
<dbReference type="Pfam" id="PF05755">
    <property type="entry name" value="REF"/>
    <property type="match status" value="1"/>
</dbReference>
<dbReference type="EMBL" id="CAXHTA020000019">
    <property type="protein sequence ID" value="CAL5228932.1"/>
    <property type="molecule type" value="Genomic_DNA"/>
</dbReference>
<sequence length="442" mass="48484">MIVSDRNALARRQCQFQSEERAGCTFGESESRTRISCWSVQPGRATSKRVTSGVALPSELASEEMPQTYKSSESRAGGTMGKSRKRSRHSNTGYPYSVRVAHIHVVRPKVRRQSDSSLFIGLFVETVHPAFSTSDLDVKRRRHTTLKRLDFVRAYTEYYWSKANTIASMVYSGSRAFVPSALHSSVRVVENKVSELGSPLITAVQTRSEQVLTSLDRKVDNALTAAHNVLFSKGLDTAVATSRQQHAANVEAAHEAREAYLKKVEEALGFLHSAGLSEAAKYAAGTVLCCVDEAQKIPPALEREAELVLLRVTEAWQKLVSLPPVEKLLGSAQPSVEFTRKKYVEAHDAIVASAAYTSALETAAHVLNKVTQSTVYRTAANRLYPVISTYADPALDKITHSPYYQAAVDHLRPQASCAVTAAPNKEALLEQPQHAALPCVQC</sequence>